<dbReference type="Proteomes" id="UP000549911">
    <property type="component" value="Unassembled WGS sequence"/>
</dbReference>
<dbReference type="AlphaFoldDB" id="A0A7Y9H3I6"/>
<dbReference type="GO" id="GO:0046872">
    <property type="term" value="F:metal ion binding"/>
    <property type="evidence" value="ECO:0007669"/>
    <property type="project" value="InterPro"/>
</dbReference>
<evidence type="ECO:0000313" key="3">
    <source>
        <dbReference type="Proteomes" id="UP000549911"/>
    </source>
</evidence>
<dbReference type="InterPro" id="IPR034660">
    <property type="entry name" value="DinB/YfiT-like"/>
</dbReference>
<evidence type="ECO:0000313" key="2">
    <source>
        <dbReference type="EMBL" id="NYE37281.1"/>
    </source>
</evidence>
<reference evidence="2 3" key="2">
    <citation type="submission" date="2020-08" db="EMBL/GenBank/DDBJ databases">
        <title>The Agave Microbiome: Exploring the role of microbial communities in plant adaptations to desert environments.</title>
        <authorList>
            <person name="Partida-Martinez L.P."/>
        </authorList>
    </citation>
    <scope>NUCLEOTIDE SEQUENCE [LARGE SCALE GENOMIC DNA]</scope>
    <source>
        <strain evidence="2 3">AT2.17</strain>
    </source>
</reference>
<dbReference type="EMBL" id="JACCBW010000002">
    <property type="protein sequence ID" value="NYE37281.1"/>
    <property type="molecule type" value="Genomic_DNA"/>
</dbReference>
<comment type="caution">
    <text evidence="2">The sequence shown here is derived from an EMBL/GenBank/DDBJ whole genome shotgun (WGS) entry which is preliminary data.</text>
</comment>
<sequence>MTDRWTAARTAFAEAADWFVRTTREVGERWEAPGLGEWDVRALVGHTSRSLLTVESYLQVPADAVEVGSTADYYRVTSALAAGSAVAERGRQAGAALGDAPSAEVAAIAARVVPRVATCTGAEVITTIAGGMRLADYLPTRTFELVVHTADLSAALGIESDVPPTPAAEALVLAGELAVGSGRADVVLRALTGREALPPGFSLL</sequence>
<protein>
    <recommendedName>
        <fullName evidence="1">Mycothiol-dependent maleylpyruvate isomerase metal-binding domain-containing protein</fullName>
    </recommendedName>
</protein>
<dbReference type="InterPro" id="IPR024344">
    <property type="entry name" value="MDMPI_metal-binding"/>
</dbReference>
<evidence type="ECO:0000259" key="1">
    <source>
        <dbReference type="Pfam" id="PF11716"/>
    </source>
</evidence>
<organism evidence="2 3">
    <name type="scientific">Nocardioides cavernae</name>
    <dbReference type="NCBI Taxonomy" id="1921566"/>
    <lineage>
        <taxon>Bacteria</taxon>
        <taxon>Bacillati</taxon>
        <taxon>Actinomycetota</taxon>
        <taxon>Actinomycetes</taxon>
        <taxon>Propionibacteriales</taxon>
        <taxon>Nocardioidaceae</taxon>
        <taxon>Nocardioides</taxon>
    </lineage>
</organism>
<dbReference type="Pfam" id="PF11716">
    <property type="entry name" value="MDMPI_N"/>
    <property type="match status" value="1"/>
</dbReference>
<dbReference type="SUPFAM" id="SSF109854">
    <property type="entry name" value="DinB/YfiT-like putative metalloenzymes"/>
    <property type="match status" value="1"/>
</dbReference>
<keyword evidence="3" id="KW-1185">Reference proteome</keyword>
<name>A0A7Y9H3I6_9ACTN</name>
<feature type="domain" description="Mycothiol-dependent maleylpyruvate isomerase metal-binding" evidence="1">
    <location>
        <begin position="21"/>
        <end position="152"/>
    </location>
</feature>
<dbReference type="Gene3D" id="1.20.120.450">
    <property type="entry name" value="dinb family like domain"/>
    <property type="match status" value="1"/>
</dbReference>
<accession>A0A7Y9H3I6</accession>
<proteinExistence type="predicted"/>
<gene>
    <name evidence="2" type="ORF">F4692_002414</name>
</gene>
<dbReference type="RefSeq" id="WP_179619847.1">
    <property type="nucleotide sequence ID" value="NZ_JACCBW010000002.1"/>
</dbReference>
<reference evidence="2 3" key="1">
    <citation type="submission" date="2020-07" db="EMBL/GenBank/DDBJ databases">
        <authorList>
            <person name="Partida-Martinez L."/>
            <person name="Huntemann M."/>
            <person name="Clum A."/>
            <person name="Wang J."/>
            <person name="Palaniappan K."/>
            <person name="Ritter S."/>
            <person name="Chen I.-M."/>
            <person name="Stamatis D."/>
            <person name="Reddy T."/>
            <person name="O'Malley R."/>
            <person name="Daum C."/>
            <person name="Shapiro N."/>
            <person name="Ivanova N."/>
            <person name="Kyrpides N."/>
            <person name="Woyke T."/>
        </authorList>
    </citation>
    <scope>NUCLEOTIDE SEQUENCE [LARGE SCALE GENOMIC DNA]</scope>
    <source>
        <strain evidence="2 3">AT2.17</strain>
    </source>
</reference>